<name>E2A5I2_CAMFO</name>
<dbReference type="Gene3D" id="3.60.10.10">
    <property type="entry name" value="Endonuclease/exonuclease/phosphatase"/>
    <property type="match status" value="1"/>
</dbReference>
<feature type="non-terminal residue" evidence="1">
    <location>
        <position position="107"/>
    </location>
</feature>
<evidence type="ECO:0000313" key="1">
    <source>
        <dbReference type="EMBL" id="EFN71305.1"/>
    </source>
</evidence>
<sequence length="107" mass="11661">IKMIQINLNRSWGALDLLRQHIAEFDVGLAIISKPPRRLAGNNTCFLSSDGLAAVLLRPESSGSLKCRCLGRGEGFIAVRIGVISVISCYVSPNVPICTFRHFLHGL</sequence>
<evidence type="ECO:0008006" key="3">
    <source>
        <dbReference type="Google" id="ProtNLM"/>
    </source>
</evidence>
<organism evidence="2">
    <name type="scientific">Camponotus floridanus</name>
    <name type="common">Florida carpenter ant</name>
    <dbReference type="NCBI Taxonomy" id="104421"/>
    <lineage>
        <taxon>Eukaryota</taxon>
        <taxon>Metazoa</taxon>
        <taxon>Ecdysozoa</taxon>
        <taxon>Arthropoda</taxon>
        <taxon>Hexapoda</taxon>
        <taxon>Insecta</taxon>
        <taxon>Pterygota</taxon>
        <taxon>Neoptera</taxon>
        <taxon>Endopterygota</taxon>
        <taxon>Hymenoptera</taxon>
        <taxon>Apocrita</taxon>
        <taxon>Aculeata</taxon>
        <taxon>Formicoidea</taxon>
        <taxon>Formicidae</taxon>
        <taxon>Formicinae</taxon>
        <taxon>Camponotus</taxon>
    </lineage>
</organism>
<dbReference type="EMBL" id="GL436986">
    <property type="protein sequence ID" value="EFN71305.1"/>
    <property type="molecule type" value="Genomic_DNA"/>
</dbReference>
<dbReference type="OrthoDB" id="7551843at2759"/>
<proteinExistence type="predicted"/>
<dbReference type="InParanoid" id="E2A5I2"/>
<protein>
    <recommendedName>
        <fullName evidence="3">Endonuclease/exonuclease/phosphatase domain-containing protein</fullName>
    </recommendedName>
</protein>
<evidence type="ECO:0000313" key="2">
    <source>
        <dbReference type="Proteomes" id="UP000000311"/>
    </source>
</evidence>
<dbReference type="Proteomes" id="UP000000311">
    <property type="component" value="Unassembled WGS sequence"/>
</dbReference>
<feature type="non-terminal residue" evidence="1">
    <location>
        <position position="1"/>
    </location>
</feature>
<reference evidence="1 2" key="1">
    <citation type="journal article" date="2010" name="Science">
        <title>Genomic comparison of the ants Camponotus floridanus and Harpegnathos saltator.</title>
        <authorList>
            <person name="Bonasio R."/>
            <person name="Zhang G."/>
            <person name="Ye C."/>
            <person name="Mutti N.S."/>
            <person name="Fang X."/>
            <person name="Qin N."/>
            <person name="Donahue G."/>
            <person name="Yang P."/>
            <person name="Li Q."/>
            <person name="Li C."/>
            <person name="Zhang P."/>
            <person name="Huang Z."/>
            <person name="Berger S.L."/>
            <person name="Reinberg D."/>
            <person name="Wang J."/>
            <person name="Liebig J."/>
        </authorList>
    </citation>
    <scope>NUCLEOTIDE SEQUENCE [LARGE SCALE GENOMIC DNA]</scope>
    <source>
        <strain evidence="2">C129</strain>
    </source>
</reference>
<accession>E2A5I2</accession>
<dbReference type="AlphaFoldDB" id="E2A5I2"/>
<dbReference type="SUPFAM" id="SSF56219">
    <property type="entry name" value="DNase I-like"/>
    <property type="match status" value="1"/>
</dbReference>
<gene>
    <name evidence="1" type="ORF">EAG_04013</name>
</gene>
<keyword evidence="2" id="KW-1185">Reference proteome</keyword>
<dbReference type="InterPro" id="IPR036691">
    <property type="entry name" value="Endo/exonu/phosph_ase_sf"/>
</dbReference>